<dbReference type="NCBIfam" id="TIGR00680">
    <property type="entry name" value="kdpA"/>
    <property type="match status" value="1"/>
</dbReference>
<keyword evidence="7 9" id="KW-0406">Ion transport</keyword>
<evidence type="ECO:0000256" key="6">
    <source>
        <dbReference type="ARBA" id="ARBA00022989"/>
    </source>
</evidence>
<dbReference type="Pfam" id="PF03814">
    <property type="entry name" value="KdpA"/>
    <property type="match status" value="1"/>
</dbReference>
<keyword evidence="6 9" id="KW-1133">Transmembrane helix</keyword>
<comment type="subcellular location">
    <subcellularLocation>
        <location evidence="9">Cell membrane</location>
        <topology evidence="9">Multi-pass membrane protein</topology>
    </subcellularLocation>
</comment>
<feature type="transmembrane region" description="Helical" evidence="9">
    <location>
        <begin position="526"/>
        <end position="549"/>
    </location>
</feature>
<dbReference type="PANTHER" id="PTHR30607:SF2">
    <property type="entry name" value="POTASSIUM-TRANSPORTING ATPASE POTASSIUM-BINDING SUBUNIT"/>
    <property type="match status" value="1"/>
</dbReference>
<keyword evidence="3 9" id="KW-0633">Potassium transport</keyword>
<feature type="transmembrane region" description="Helical" evidence="9">
    <location>
        <begin position="376"/>
        <end position="395"/>
    </location>
</feature>
<dbReference type="InterPro" id="IPR004623">
    <property type="entry name" value="KdpA"/>
</dbReference>
<feature type="transmembrane region" description="Helical" evidence="9">
    <location>
        <begin position="351"/>
        <end position="370"/>
    </location>
</feature>
<evidence type="ECO:0000256" key="1">
    <source>
        <dbReference type="ARBA" id="ARBA00022448"/>
    </source>
</evidence>
<comment type="caution">
    <text evidence="10">The sequence shown here is derived from an EMBL/GenBank/DDBJ whole genome shotgun (WGS) entry which is preliminary data.</text>
</comment>
<sequence>MAGDLTYFALFLAGLTLLGMLVGPYMARVFTGQIRILAPVETALYRLAGVEGRGQRWTAYVAGVLLFNATGFVLLYLVLRLQGYLPFNPQGFGAMEPGQAFNTAVSFMTNTNWQSYGGETTVSHFTQMFGLTVQNFVSAATGIAVAVAVVRGLAARSAADLGNFWVDLTRATLYLLLPGAILITLVLVWQGMPQTLAGSVTAITLEGAQQVIAQGPVASQAAIKMLGTNGGGFFNANAAHPYENPTALTNLVQIYAILIIPAAFPFFFGRMVGERRQGWAIFAAMSTMFVAVLLAAYFAEAAGNPLHAGLSEPGASMEGKETRFGLAQTVLFVVATTVVSCGAVNAMHDSLMALGGMIPLFNMLLGEIIYGGVGAGFYGMVLYVVLTVFLAGLMVGRTPEWLGKKIEAREMKLAALTLLVMPVGVLVLSAASILTGDATSSAQDQGPHGLTELIYAYTSGTANNGSAFAGFGANTTWHNTMIGLAMMIGRWGYIIPVLAIAGSLAAKPRAPTTAGTFPTHGPAFTVLLVVTILIVGALTFLPVLALGPIAEHVSIVAGRTF</sequence>
<proteinExistence type="inferred from homology"/>
<comment type="caution">
    <text evidence="9">Lacks conserved residue(s) required for the propagation of feature annotation.</text>
</comment>
<feature type="transmembrane region" description="Helical" evidence="9">
    <location>
        <begin position="415"/>
        <end position="434"/>
    </location>
</feature>
<keyword evidence="5 9" id="KW-0630">Potassium</keyword>
<evidence type="ECO:0000256" key="4">
    <source>
        <dbReference type="ARBA" id="ARBA00022692"/>
    </source>
</evidence>
<evidence type="ECO:0000256" key="5">
    <source>
        <dbReference type="ARBA" id="ARBA00022958"/>
    </source>
</evidence>
<feature type="transmembrane region" description="Helical" evidence="9">
    <location>
        <begin position="6"/>
        <end position="27"/>
    </location>
</feature>
<dbReference type="HAMAP" id="MF_00275">
    <property type="entry name" value="KdpA"/>
    <property type="match status" value="1"/>
</dbReference>
<feature type="transmembrane region" description="Helical" evidence="9">
    <location>
        <begin position="171"/>
        <end position="189"/>
    </location>
</feature>
<evidence type="ECO:0000256" key="7">
    <source>
        <dbReference type="ARBA" id="ARBA00023065"/>
    </source>
</evidence>
<keyword evidence="1 9" id="KW-0813">Transport</keyword>
<comment type="subunit">
    <text evidence="9">The system is composed of three essential subunits: KdpA, KdpB and KdpC.</text>
</comment>
<protein>
    <recommendedName>
        <fullName evidence="9">Potassium-transporting ATPase potassium-binding subunit</fullName>
    </recommendedName>
    <alternativeName>
        <fullName evidence="9">ATP phosphohydrolase [potassium-transporting] A chain</fullName>
    </alternativeName>
    <alternativeName>
        <fullName evidence="9">Potassium-binding and translocating subunit A</fullName>
    </alternativeName>
    <alternativeName>
        <fullName evidence="9">Potassium-translocating ATPase A chain</fullName>
    </alternativeName>
</protein>
<feature type="transmembrane region" description="Helical" evidence="9">
    <location>
        <begin position="128"/>
        <end position="150"/>
    </location>
</feature>
<feature type="transmembrane region" description="Helical" evidence="9">
    <location>
        <begin position="324"/>
        <end position="344"/>
    </location>
</feature>
<keyword evidence="8 9" id="KW-0472">Membrane</keyword>
<evidence type="ECO:0000256" key="2">
    <source>
        <dbReference type="ARBA" id="ARBA00022475"/>
    </source>
</evidence>
<feature type="transmembrane region" description="Helical" evidence="9">
    <location>
        <begin position="279"/>
        <end position="299"/>
    </location>
</feature>
<feature type="transmembrane region" description="Helical" evidence="9">
    <location>
        <begin position="252"/>
        <end position="272"/>
    </location>
</feature>
<dbReference type="PIRSF" id="PIRSF001294">
    <property type="entry name" value="K_ATPaseA"/>
    <property type="match status" value="1"/>
</dbReference>
<dbReference type="PANTHER" id="PTHR30607">
    <property type="entry name" value="POTASSIUM-TRANSPORTING ATPASE A CHAIN"/>
    <property type="match status" value="1"/>
</dbReference>
<reference evidence="10 11" key="1">
    <citation type="submission" date="2024-09" db="EMBL/GenBank/DDBJ databases">
        <authorList>
            <person name="Sun Q."/>
            <person name="Mori K."/>
        </authorList>
    </citation>
    <scope>NUCLEOTIDE SEQUENCE [LARGE SCALE GENOMIC DNA]</scope>
    <source>
        <strain evidence="10 11">KCTC 22789</strain>
    </source>
</reference>
<feature type="transmembrane region" description="Helical" evidence="9">
    <location>
        <begin position="454"/>
        <end position="472"/>
    </location>
</feature>
<name>A0ABV6I4Q3_9RHOB</name>
<dbReference type="RefSeq" id="WP_377698821.1">
    <property type="nucleotide sequence ID" value="NZ_JBHLWE010000030.1"/>
</dbReference>
<organism evidence="10 11">
    <name type="scientific">Paracoccus niistensis</name>
    <dbReference type="NCBI Taxonomy" id="632935"/>
    <lineage>
        <taxon>Bacteria</taxon>
        <taxon>Pseudomonadati</taxon>
        <taxon>Pseudomonadota</taxon>
        <taxon>Alphaproteobacteria</taxon>
        <taxon>Rhodobacterales</taxon>
        <taxon>Paracoccaceae</taxon>
        <taxon>Paracoccus</taxon>
    </lineage>
</organism>
<keyword evidence="11" id="KW-1185">Reference proteome</keyword>
<keyword evidence="2 9" id="KW-1003">Cell membrane</keyword>
<evidence type="ECO:0000313" key="11">
    <source>
        <dbReference type="Proteomes" id="UP001589799"/>
    </source>
</evidence>
<comment type="function">
    <text evidence="9">Part of the high-affinity ATP-driven potassium transport (or Kdp) system, which catalyzes the hydrolysis of ATP coupled with the electrogenic transport of potassium into the cytoplasm. This subunit binds the extracellular potassium ions and delivers the ions to the membrane domain of KdpB through an intramembrane tunnel.</text>
</comment>
<dbReference type="EMBL" id="JBHLWE010000030">
    <property type="protein sequence ID" value="MFC0341172.1"/>
    <property type="molecule type" value="Genomic_DNA"/>
</dbReference>
<dbReference type="Proteomes" id="UP001589799">
    <property type="component" value="Unassembled WGS sequence"/>
</dbReference>
<evidence type="ECO:0000313" key="10">
    <source>
        <dbReference type="EMBL" id="MFC0341172.1"/>
    </source>
</evidence>
<gene>
    <name evidence="9 10" type="primary">kdpA</name>
    <name evidence="10" type="ORF">ACFFII_10390</name>
</gene>
<evidence type="ECO:0000256" key="9">
    <source>
        <dbReference type="HAMAP-Rule" id="MF_00275"/>
    </source>
</evidence>
<evidence type="ECO:0000256" key="3">
    <source>
        <dbReference type="ARBA" id="ARBA00022538"/>
    </source>
</evidence>
<feature type="transmembrane region" description="Helical" evidence="9">
    <location>
        <begin position="484"/>
        <end position="506"/>
    </location>
</feature>
<keyword evidence="4 9" id="KW-0812">Transmembrane</keyword>
<feature type="transmembrane region" description="Helical" evidence="9">
    <location>
        <begin position="57"/>
        <end position="79"/>
    </location>
</feature>
<comment type="similarity">
    <text evidence="9">Belongs to the KdpA family.</text>
</comment>
<evidence type="ECO:0000256" key="8">
    <source>
        <dbReference type="ARBA" id="ARBA00023136"/>
    </source>
</evidence>
<accession>A0ABV6I4Q3</accession>